<feature type="compositionally biased region" description="Basic and acidic residues" evidence="1">
    <location>
        <begin position="894"/>
        <end position="904"/>
    </location>
</feature>
<dbReference type="OrthoDB" id="2157611at2759"/>
<feature type="region of interest" description="Disordered" evidence="1">
    <location>
        <begin position="769"/>
        <end position="804"/>
    </location>
</feature>
<evidence type="ECO:0000313" key="3">
    <source>
        <dbReference type="Proteomes" id="UP000193642"/>
    </source>
</evidence>
<feature type="region of interest" description="Disordered" evidence="1">
    <location>
        <begin position="358"/>
        <end position="454"/>
    </location>
</feature>
<dbReference type="EMBL" id="MCGO01000022">
    <property type="protein sequence ID" value="ORY44477.1"/>
    <property type="molecule type" value="Genomic_DNA"/>
</dbReference>
<evidence type="ECO:0000313" key="2">
    <source>
        <dbReference type="EMBL" id="ORY44477.1"/>
    </source>
</evidence>
<feature type="compositionally biased region" description="Polar residues" evidence="1">
    <location>
        <begin position="373"/>
        <end position="389"/>
    </location>
</feature>
<name>A0A1Y2CC62_9FUNG</name>
<dbReference type="Proteomes" id="UP000193642">
    <property type="component" value="Unassembled WGS sequence"/>
</dbReference>
<feature type="region of interest" description="Disordered" evidence="1">
    <location>
        <begin position="875"/>
        <end position="920"/>
    </location>
</feature>
<proteinExistence type="predicted"/>
<feature type="compositionally biased region" description="Low complexity" evidence="1">
    <location>
        <begin position="433"/>
        <end position="454"/>
    </location>
</feature>
<feature type="compositionally biased region" description="Polar residues" evidence="1">
    <location>
        <begin position="406"/>
        <end position="428"/>
    </location>
</feature>
<reference evidence="2 3" key="1">
    <citation type="submission" date="2016-07" db="EMBL/GenBank/DDBJ databases">
        <title>Pervasive Adenine N6-methylation of Active Genes in Fungi.</title>
        <authorList>
            <consortium name="DOE Joint Genome Institute"/>
            <person name="Mondo S.J."/>
            <person name="Dannebaum R.O."/>
            <person name="Kuo R.C."/>
            <person name="Labutti K."/>
            <person name="Haridas S."/>
            <person name="Kuo A."/>
            <person name="Salamov A."/>
            <person name="Ahrendt S.R."/>
            <person name="Lipzen A."/>
            <person name="Sullivan W."/>
            <person name="Andreopoulos W.B."/>
            <person name="Clum A."/>
            <person name="Lindquist E."/>
            <person name="Daum C."/>
            <person name="Ramamoorthy G.K."/>
            <person name="Gryganskyi A."/>
            <person name="Culley D."/>
            <person name="Magnuson J.K."/>
            <person name="James T.Y."/>
            <person name="O'Malley M.A."/>
            <person name="Stajich J.E."/>
            <person name="Spatafora J.W."/>
            <person name="Visel A."/>
            <person name="Grigoriev I.V."/>
        </authorList>
    </citation>
    <scope>NUCLEOTIDE SEQUENCE [LARGE SCALE GENOMIC DNA]</scope>
    <source>
        <strain evidence="2 3">JEL800</strain>
    </source>
</reference>
<comment type="caution">
    <text evidence="2">The sequence shown here is derived from an EMBL/GenBank/DDBJ whole genome shotgun (WGS) entry which is preliminary data.</text>
</comment>
<dbReference type="AlphaFoldDB" id="A0A1Y2CC62"/>
<evidence type="ECO:0000256" key="1">
    <source>
        <dbReference type="SAM" id="MobiDB-lite"/>
    </source>
</evidence>
<protein>
    <submittedName>
        <fullName evidence="2">Uncharacterized protein</fullName>
    </submittedName>
</protein>
<dbReference type="PANTHER" id="PTHR24216">
    <property type="entry name" value="PAXILLIN-RELATED"/>
    <property type="match status" value="1"/>
</dbReference>
<feature type="compositionally biased region" description="Polar residues" evidence="1">
    <location>
        <begin position="941"/>
        <end position="955"/>
    </location>
</feature>
<feature type="compositionally biased region" description="Low complexity" evidence="1">
    <location>
        <begin position="957"/>
        <end position="975"/>
    </location>
</feature>
<feature type="compositionally biased region" description="Polar residues" evidence="1">
    <location>
        <begin position="769"/>
        <end position="780"/>
    </location>
</feature>
<feature type="region of interest" description="Disordered" evidence="1">
    <location>
        <begin position="936"/>
        <end position="1017"/>
    </location>
</feature>
<accession>A0A1Y2CC62</accession>
<gene>
    <name evidence="2" type="ORF">BCR33DRAFT_766079</name>
</gene>
<sequence length="1135" mass="124032">MRSPHPYALQEYLRVTIQRGEQGQVSSHIGIQGSSAVIASSSGTRQAAWFGVRSGIGGPTSNVVREDLALDAALVRALPSGLSDVCLSALKLLVHAALGPLSRVALLLEAEGLVSALEAVAVANQTPQNPGRKRVSSEMLDPLHQQQQLPHHPLLRSMSEVSVMSSDSTHSAHSALVQNTAPSSIHPLTNINALQTSPLLFSPHELAELTGTSLESLNSPHLLAFHTSLLPYLQAFVKNVLIPHLPPTLPPQDGRMPVGKIDLTLITNFAAFRTCLDHVLRHAVRFVPPATQSSGASVALPWNALGSIVGNWNSVCSSGWKRRLGPVGFELCGPRGGGCAPLGLEEVLGRVAFPLYQPTPSPPPTSTCSTVPQAPSSNTPAIPTSSHPVLNSSSASSTNLHSNTAPSPSSTMIVDSESNTPRSTNQQDVKQHSPSSTSPTSSTSSSTSCIPTPSTSLELMEDALDTYIQTRHAWTKRTPPPPASGFIYILPLADSFDRKTRAYELEVEDHMRANRFTHQQRLDYIPFRTDMRVEFHPAATFLKPVDGVGGEGMIRLENEEEVTEAPPGYTVVPYAPYILLMHQHNYVMPRQRMTLLTGNVSNHHLFLSYGTIEERNLFDILDFPADLIEDAVTTYLEHFGPTTRVLPSVSLHSSSSPFNLDTDLKTRYRTAMERKEAKIGKGKQKARYDVATYERALLLLKGLGLFPRDGGGVIRCKSEYFWQEEAFSTVIQVLLMSSDQLTEYAKEPCILDYTCMVPVPNTPTDSPKLTTAVPPTTNGDAKQDVPPPRLNMIPTNKSRNRGPLPFRDGAQDAFLAVSCGILRRRLQMYPTTYNEDSALLVKMTDAYCKAKEEAHLEASERARAASIAAASVSLTTVPVPEDEEHEEKRRRKERVVAKDTDKQSDGAIPEEEEETMKVARSDDTLVSVSAVTAMSVDGASDTLSPPLQQRNTEGDQQTKPQQSQKQPTVPSQQPSLTHKYTATIPLPTPAPKPTSFSFTVPHPHTSGAQQQQQQPQQPSLEWFTFNRMNAIKFRMSEKKNLINALHFLEALVKEKHALLFNNNSSGGSHNQTQKREVSSEAVDVKQQGSVPEVVGQGREVLVGDDFDYDAYDFDSEFGSELYDELSDVESGYSGG</sequence>
<organism evidence="2 3">
    <name type="scientific">Rhizoclosmatium globosum</name>
    <dbReference type="NCBI Taxonomy" id="329046"/>
    <lineage>
        <taxon>Eukaryota</taxon>
        <taxon>Fungi</taxon>
        <taxon>Fungi incertae sedis</taxon>
        <taxon>Chytridiomycota</taxon>
        <taxon>Chytridiomycota incertae sedis</taxon>
        <taxon>Chytridiomycetes</taxon>
        <taxon>Chytridiales</taxon>
        <taxon>Chytriomycetaceae</taxon>
        <taxon>Rhizoclosmatium</taxon>
    </lineage>
</organism>
<feature type="compositionally biased region" description="Low complexity" evidence="1">
    <location>
        <begin position="390"/>
        <end position="405"/>
    </location>
</feature>
<keyword evidence="3" id="KW-1185">Reference proteome</keyword>